<evidence type="ECO:0000256" key="6">
    <source>
        <dbReference type="ARBA" id="ARBA00022763"/>
    </source>
</evidence>
<comment type="catalytic activity">
    <reaction evidence="8 9">
        <text>a 6-O-methyl-2'-deoxyguanosine in DNA + L-cysteinyl-[protein] = S-methyl-L-cysteinyl-[protein] + a 2'-deoxyguanosine in DNA</text>
        <dbReference type="Rhea" id="RHEA:24000"/>
        <dbReference type="Rhea" id="RHEA-COMP:10131"/>
        <dbReference type="Rhea" id="RHEA-COMP:10132"/>
        <dbReference type="Rhea" id="RHEA-COMP:11367"/>
        <dbReference type="Rhea" id="RHEA-COMP:11368"/>
        <dbReference type="ChEBI" id="CHEBI:29950"/>
        <dbReference type="ChEBI" id="CHEBI:82612"/>
        <dbReference type="ChEBI" id="CHEBI:85445"/>
        <dbReference type="ChEBI" id="CHEBI:85448"/>
        <dbReference type="EC" id="2.1.1.63"/>
    </reaction>
</comment>
<dbReference type="HAMAP" id="MF_00772">
    <property type="entry name" value="OGT"/>
    <property type="match status" value="1"/>
</dbReference>
<keyword evidence="12" id="KW-1185">Reference proteome</keyword>
<dbReference type="Proteomes" id="UP000002027">
    <property type="component" value="Chromosome 2"/>
</dbReference>
<dbReference type="NCBIfam" id="TIGR00589">
    <property type="entry name" value="ogt"/>
    <property type="match status" value="1"/>
</dbReference>
<evidence type="ECO:0000313" key="12">
    <source>
        <dbReference type="Proteomes" id="UP000002027"/>
    </source>
</evidence>
<gene>
    <name evidence="11" type="ordered locus">Sthe_2771</name>
</gene>
<dbReference type="SUPFAM" id="SSF46767">
    <property type="entry name" value="Methylated DNA-protein cysteine methyltransferase, C-terminal domain"/>
    <property type="match status" value="1"/>
</dbReference>
<dbReference type="CDD" id="cd06445">
    <property type="entry name" value="ATase"/>
    <property type="match status" value="1"/>
</dbReference>
<organism evidence="11 12">
    <name type="scientific">Sphaerobacter thermophilus (strain ATCC 49802 / DSM 20745 / KCCM 41009 / NCIMB 13125 / S 6022)</name>
    <dbReference type="NCBI Taxonomy" id="479434"/>
    <lineage>
        <taxon>Bacteria</taxon>
        <taxon>Pseudomonadati</taxon>
        <taxon>Thermomicrobiota</taxon>
        <taxon>Thermomicrobia</taxon>
        <taxon>Sphaerobacterales</taxon>
        <taxon>Sphaerobacterineae</taxon>
        <taxon>Sphaerobacteraceae</taxon>
        <taxon>Sphaerobacter</taxon>
    </lineage>
</organism>
<keyword evidence="6 9" id="KW-0227">DNA damage</keyword>
<protein>
    <recommendedName>
        <fullName evidence="9">Methylated-DNA--protein-cysteine methyltransferase</fullName>
        <ecNumber evidence="9">2.1.1.63</ecNumber>
    </recommendedName>
    <alternativeName>
        <fullName evidence="9">6-O-methylguanine-DNA methyltransferase</fullName>
        <shortName evidence="9">MGMT</shortName>
    </alternativeName>
    <alternativeName>
        <fullName evidence="9">O-6-methylguanine-DNA-alkyltransferase</fullName>
    </alternativeName>
</protein>
<comment type="function">
    <text evidence="9">Involved in the cellular defense against the biological effects of O6-methylguanine (O6-MeG) and O4-methylthymine (O4-MeT) in DNA. Repairs the methylated nucleobase in DNA by stoichiometrically transferring the methyl group to a cysteine residue in the enzyme. This is a suicide reaction: the enzyme is irreversibly inactivated.</text>
</comment>
<dbReference type="GO" id="GO:0032259">
    <property type="term" value="P:methylation"/>
    <property type="evidence" value="ECO:0007669"/>
    <property type="project" value="UniProtKB-KW"/>
</dbReference>
<dbReference type="AlphaFoldDB" id="D1C8P2"/>
<dbReference type="PANTHER" id="PTHR10815">
    <property type="entry name" value="METHYLATED-DNA--PROTEIN-CYSTEINE METHYLTRANSFERASE"/>
    <property type="match status" value="1"/>
</dbReference>
<dbReference type="FunFam" id="1.10.10.10:FF:000214">
    <property type="entry name" value="Methylated-DNA--protein-cysteine methyltransferase"/>
    <property type="match status" value="1"/>
</dbReference>
<evidence type="ECO:0000259" key="10">
    <source>
        <dbReference type="Pfam" id="PF01035"/>
    </source>
</evidence>
<evidence type="ECO:0000256" key="1">
    <source>
        <dbReference type="ARBA" id="ARBA00001286"/>
    </source>
</evidence>
<dbReference type="GO" id="GO:0006307">
    <property type="term" value="P:DNA alkylation repair"/>
    <property type="evidence" value="ECO:0007669"/>
    <property type="project" value="UniProtKB-UniRule"/>
</dbReference>
<dbReference type="FunCoup" id="D1C8P2">
    <property type="interactions" value="23"/>
</dbReference>
<dbReference type="GO" id="GO:0003908">
    <property type="term" value="F:methylated-DNA-[protein]-cysteine S-methyltransferase activity"/>
    <property type="evidence" value="ECO:0007669"/>
    <property type="project" value="UniProtKB-UniRule"/>
</dbReference>
<dbReference type="Pfam" id="PF01035">
    <property type="entry name" value="DNA_binding_1"/>
    <property type="match status" value="1"/>
</dbReference>
<comment type="miscellaneous">
    <text evidence="9">This enzyme catalyzes only one turnover and therefore is not strictly catalytic. According to one definition, an enzyme is a biocatalyst that acts repeatedly and over many reaction cycles.</text>
</comment>
<dbReference type="SUPFAM" id="SSF53155">
    <property type="entry name" value="Methylated DNA-protein cysteine methyltransferase domain"/>
    <property type="match status" value="1"/>
</dbReference>
<evidence type="ECO:0000256" key="7">
    <source>
        <dbReference type="ARBA" id="ARBA00023204"/>
    </source>
</evidence>
<dbReference type="HOGENOM" id="CLU_000445_52_2_0"/>
<dbReference type="EC" id="2.1.1.63" evidence="9"/>
<evidence type="ECO:0000256" key="8">
    <source>
        <dbReference type="ARBA" id="ARBA00049348"/>
    </source>
</evidence>
<dbReference type="PANTHER" id="PTHR10815:SF5">
    <property type="entry name" value="METHYLATED-DNA--PROTEIN-CYSTEINE METHYLTRANSFERASE"/>
    <property type="match status" value="1"/>
</dbReference>
<evidence type="ECO:0000256" key="5">
    <source>
        <dbReference type="ARBA" id="ARBA00022679"/>
    </source>
</evidence>
<dbReference type="PROSITE" id="PS00374">
    <property type="entry name" value="MGMT"/>
    <property type="match status" value="1"/>
</dbReference>
<dbReference type="InterPro" id="IPR023546">
    <property type="entry name" value="MGMT"/>
</dbReference>
<dbReference type="GO" id="GO:0005737">
    <property type="term" value="C:cytoplasm"/>
    <property type="evidence" value="ECO:0007669"/>
    <property type="project" value="UniProtKB-SubCell"/>
</dbReference>
<reference evidence="11 12" key="2">
    <citation type="journal article" date="2010" name="Stand. Genomic Sci.">
        <title>Complete genome sequence of Desulfohalobium retbaense type strain (HR(100)).</title>
        <authorList>
            <person name="Spring S."/>
            <person name="Nolan M."/>
            <person name="Lapidus A."/>
            <person name="Glavina Del Rio T."/>
            <person name="Copeland A."/>
            <person name="Tice H."/>
            <person name="Cheng J.F."/>
            <person name="Lucas S."/>
            <person name="Land M."/>
            <person name="Chen F."/>
            <person name="Bruce D."/>
            <person name="Goodwin L."/>
            <person name="Pitluck S."/>
            <person name="Ivanova N."/>
            <person name="Mavromatis K."/>
            <person name="Mikhailova N."/>
            <person name="Pati A."/>
            <person name="Chen A."/>
            <person name="Palaniappan K."/>
            <person name="Hauser L."/>
            <person name="Chang Y.J."/>
            <person name="Jeffries C.D."/>
            <person name="Munk C."/>
            <person name="Kiss H."/>
            <person name="Chain P."/>
            <person name="Han C."/>
            <person name="Brettin T."/>
            <person name="Detter J.C."/>
            <person name="Schuler E."/>
            <person name="Goker M."/>
            <person name="Rohde M."/>
            <person name="Bristow J."/>
            <person name="Eisen J.A."/>
            <person name="Markowitz V."/>
            <person name="Hugenholtz P."/>
            <person name="Kyrpides N.C."/>
            <person name="Klenk H.P."/>
        </authorList>
    </citation>
    <scope>NUCLEOTIDE SEQUENCE [LARGE SCALE GENOMIC DNA]</scope>
    <source>
        <strain evidence="12">ATCC 49802 / DSM 20745 / S 6022</strain>
    </source>
</reference>
<evidence type="ECO:0000256" key="3">
    <source>
        <dbReference type="ARBA" id="ARBA00022490"/>
    </source>
</evidence>
<dbReference type="RefSeq" id="WP_012873223.1">
    <property type="nucleotide sequence ID" value="NC_013524.1"/>
</dbReference>
<dbReference type="EMBL" id="CP001824">
    <property type="protein sequence ID" value="ACZ40185.1"/>
    <property type="molecule type" value="Genomic_DNA"/>
</dbReference>
<feature type="domain" description="Methylated-DNA-[protein]-cysteine S-methyltransferase DNA binding" evidence="10">
    <location>
        <begin position="96"/>
        <end position="175"/>
    </location>
</feature>
<accession>D1C8P2</accession>
<evidence type="ECO:0000256" key="2">
    <source>
        <dbReference type="ARBA" id="ARBA00008711"/>
    </source>
</evidence>
<comment type="catalytic activity">
    <reaction evidence="1 9">
        <text>a 4-O-methyl-thymidine in DNA + L-cysteinyl-[protein] = a thymidine in DNA + S-methyl-L-cysteinyl-[protein]</text>
        <dbReference type="Rhea" id="RHEA:53428"/>
        <dbReference type="Rhea" id="RHEA-COMP:10131"/>
        <dbReference type="Rhea" id="RHEA-COMP:10132"/>
        <dbReference type="Rhea" id="RHEA-COMP:13555"/>
        <dbReference type="Rhea" id="RHEA-COMP:13556"/>
        <dbReference type="ChEBI" id="CHEBI:29950"/>
        <dbReference type="ChEBI" id="CHEBI:82612"/>
        <dbReference type="ChEBI" id="CHEBI:137386"/>
        <dbReference type="ChEBI" id="CHEBI:137387"/>
        <dbReference type="EC" id="2.1.1.63"/>
    </reaction>
</comment>
<dbReference type="InterPro" id="IPR036631">
    <property type="entry name" value="MGMT_N_sf"/>
</dbReference>
<dbReference type="KEGG" id="sti:Sthe_2771"/>
<reference evidence="12" key="1">
    <citation type="submission" date="2009-11" db="EMBL/GenBank/DDBJ databases">
        <title>The complete chromosome 2 of Sphaerobacter thermophilus DSM 20745.</title>
        <authorList>
            <person name="Lucas S."/>
            <person name="Copeland A."/>
            <person name="Lapidus A."/>
            <person name="Glavina del Rio T."/>
            <person name="Dalin E."/>
            <person name="Tice H."/>
            <person name="Bruce D."/>
            <person name="Goodwin L."/>
            <person name="Pitluck S."/>
            <person name="Kyrpides N."/>
            <person name="Mavromatis K."/>
            <person name="Ivanova N."/>
            <person name="Mikhailova N."/>
            <person name="LaButti K.M."/>
            <person name="Clum A."/>
            <person name="Sun H.I."/>
            <person name="Brettin T."/>
            <person name="Detter J.C."/>
            <person name="Han C."/>
            <person name="Larimer F."/>
            <person name="Land M."/>
            <person name="Hauser L."/>
            <person name="Markowitz V."/>
            <person name="Cheng J.F."/>
            <person name="Hugenholtz P."/>
            <person name="Woyke T."/>
            <person name="Wu D."/>
            <person name="Steenblock K."/>
            <person name="Schneider S."/>
            <person name="Pukall R."/>
            <person name="Goeker M."/>
            <person name="Klenk H.P."/>
            <person name="Eisen J.A."/>
        </authorList>
    </citation>
    <scope>NUCLEOTIDE SEQUENCE [LARGE SCALE GENOMIC DNA]</scope>
    <source>
        <strain evidence="12">ATCC 49802 / DSM 20745 / S 6022</strain>
    </source>
</reference>
<dbReference type="Gene3D" id="3.30.160.70">
    <property type="entry name" value="Methylated DNA-protein cysteine methyltransferase domain"/>
    <property type="match status" value="1"/>
</dbReference>
<dbReference type="InterPro" id="IPR001497">
    <property type="entry name" value="MethylDNA_cys_MeTrfase_AS"/>
</dbReference>
<dbReference type="InterPro" id="IPR036388">
    <property type="entry name" value="WH-like_DNA-bd_sf"/>
</dbReference>
<evidence type="ECO:0000313" key="11">
    <source>
        <dbReference type="EMBL" id="ACZ40185.1"/>
    </source>
</evidence>
<keyword evidence="4 9" id="KW-0489">Methyltransferase</keyword>
<name>D1C8P2_SPHTD</name>
<dbReference type="Gene3D" id="1.10.10.10">
    <property type="entry name" value="Winged helix-like DNA-binding domain superfamily/Winged helix DNA-binding domain"/>
    <property type="match status" value="1"/>
</dbReference>
<evidence type="ECO:0000256" key="4">
    <source>
        <dbReference type="ARBA" id="ARBA00022603"/>
    </source>
</evidence>
<comment type="subcellular location">
    <subcellularLocation>
        <location evidence="9">Cytoplasm</location>
    </subcellularLocation>
</comment>
<keyword evidence="7 9" id="KW-0234">DNA repair</keyword>
<feature type="active site" description="Nucleophile; methyl group acceptor" evidence="9">
    <location>
        <position position="147"/>
    </location>
</feature>
<dbReference type="STRING" id="479434.Sthe_2771"/>
<dbReference type="InterPro" id="IPR014048">
    <property type="entry name" value="MethylDNA_cys_MeTrfase_DNA-bd"/>
</dbReference>
<sequence>MLELEITQMPGLVLQVGEVETQFGSVWVAAGPRGLRVVTVPGRSREECLREALRNGRDATVIEGGPLAEQARKELTAYFEGRLQRFTVPLDPVGTNFQRRVWAAVAAIPYGETATYRQIAERIGQPRAVRAVGAANGANPLAIIIPCHRVVGSDGSLTGYGGGLAVKRALLDLEARCRGALP</sequence>
<proteinExistence type="inferred from homology"/>
<evidence type="ECO:0000256" key="9">
    <source>
        <dbReference type="HAMAP-Rule" id="MF_00772"/>
    </source>
</evidence>
<dbReference type="InParanoid" id="D1C8P2"/>
<dbReference type="eggNOG" id="COG0350">
    <property type="taxonomic scope" value="Bacteria"/>
</dbReference>
<comment type="similarity">
    <text evidence="2 9">Belongs to the MGMT family.</text>
</comment>
<keyword evidence="5 9" id="KW-0808">Transferase</keyword>
<keyword evidence="3 9" id="KW-0963">Cytoplasm</keyword>
<dbReference type="InterPro" id="IPR036217">
    <property type="entry name" value="MethylDNA_cys_MeTrfase_DNAb"/>
</dbReference>